<protein>
    <submittedName>
        <fullName evidence="1">Uncharacterized protein</fullName>
    </submittedName>
</protein>
<comment type="caution">
    <text evidence="1">The sequence shown here is derived from an EMBL/GenBank/DDBJ whole genome shotgun (WGS) entry which is preliminary data.</text>
</comment>
<sequence>MPEPLAALREFRTLDVKIEETGEIVDPDMRSSFGKCVTDRTNVSLMLTSSARRCRRKKLLAKSAQCPSNGGSTLEKC</sequence>
<organism evidence="1 2">
    <name type="scientific">Dreissena polymorpha</name>
    <name type="common">Zebra mussel</name>
    <name type="synonym">Mytilus polymorpha</name>
    <dbReference type="NCBI Taxonomy" id="45954"/>
    <lineage>
        <taxon>Eukaryota</taxon>
        <taxon>Metazoa</taxon>
        <taxon>Spiralia</taxon>
        <taxon>Lophotrochozoa</taxon>
        <taxon>Mollusca</taxon>
        <taxon>Bivalvia</taxon>
        <taxon>Autobranchia</taxon>
        <taxon>Heteroconchia</taxon>
        <taxon>Euheterodonta</taxon>
        <taxon>Imparidentia</taxon>
        <taxon>Neoheterodontei</taxon>
        <taxon>Myida</taxon>
        <taxon>Dreissenoidea</taxon>
        <taxon>Dreissenidae</taxon>
        <taxon>Dreissena</taxon>
    </lineage>
</organism>
<reference evidence="1" key="2">
    <citation type="submission" date="2020-11" db="EMBL/GenBank/DDBJ databases">
        <authorList>
            <person name="McCartney M.A."/>
            <person name="Auch B."/>
            <person name="Kono T."/>
            <person name="Mallez S."/>
            <person name="Becker A."/>
            <person name="Gohl D.M."/>
            <person name="Silverstein K.A.T."/>
            <person name="Koren S."/>
            <person name="Bechman K.B."/>
            <person name="Herman A."/>
            <person name="Abrahante J.E."/>
            <person name="Garbe J."/>
        </authorList>
    </citation>
    <scope>NUCLEOTIDE SEQUENCE</scope>
    <source>
        <strain evidence="1">Duluth1</strain>
        <tissue evidence="1">Whole animal</tissue>
    </source>
</reference>
<dbReference type="Proteomes" id="UP000828390">
    <property type="component" value="Unassembled WGS sequence"/>
</dbReference>
<accession>A0A9D3YNN9</accession>
<evidence type="ECO:0000313" key="1">
    <source>
        <dbReference type="EMBL" id="KAH3702140.1"/>
    </source>
</evidence>
<name>A0A9D3YNN9_DREPO</name>
<dbReference type="AlphaFoldDB" id="A0A9D3YNN9"/>
<reference evidence="1" key="1">
    <citation type="journal article" date="2019" name="bioRxiv">
        <title>The Genome of the Zebra Mussel, Dreissena polymorpha: A Resource for Invasive Species Research.</title>
        <authorList>
            <person name="McCartney M.A."/>
            <person name="Auch B."/>
            <person name="Kono T."/>
            <person name="Mallez S."/>
            <person name="Zhang Y."/>
            <person name="Obille A."/>
            <person name="Becker A."/>
            <person name="Abrahante J.E."/>
            <person name="Garbe J."/>
            <person name="Badalamenti J.P."/>
            <person name="Herman A."/>
            <person name="Mangelson H."/>
            <person name="Liachko I."/>
            <person name="Sullivan S."/>
            <person name="Sone E.D."/>
            <person name="Koren S."/>
            <person name="Silverstein K.A.T."/>
            <person name="Beckman K.B."/>
            <person name="Gohl D.M."/>
        </authorList>
    </citation>
    <scope>NUCLEOTIDE SEQUENCE</scope>
    <source>
        <strain evidence="1">Duluth1</strain>
        <tissue evidence="1">Whole animal</tissue>
    </source>
</reference>
<proteinExistence type="predicted"/>
<dbReference type="EMBL" id="JAIWYP010000015">
    <property type="protein sequence ID" value="KAH3702140.1"/>
    <property type="molecule type" value="Genomic_DNA"/>
</dbReference>
<gene>
    <name evidence="1" type="ORF">DPMN_077144</name>
</gene>
<keyword evidence="2" id="KW-1185">Reference proteome</keyword>
<evidence type="ECO:0000313" key="2">
    <source>
        <dbReference type="Proteomes" id="UP000828390"/>
    </source>
</evidence>